<sequence>MEPCIPGKEKKDRGVDGERQKIKEKKSRQREKQGQIDRERERERTFLSPPPPPPSTMNVTLLCRHTDKMADGFWGPRSPPRGNEIEASNEDAGPFLDKSKFEKNLLVPGDNQQCCNLVVHSNFNGSGSQGLPWKTLYCPGTGSSSSSINGVSSPGDPAAAGTFQQHRESPNGGGGKEKCKIKRRRRERDEWATSHEGPCSGNSSENVARKIWFS</sequence>
<feature type="compositionally biased region" description="Basic and acidic residues" evidence="1">
    <location>
        <begin position="7"/>
        <end position="21"/>
    </location>
</feature>
<dbReference type="Proteomes" id="UP001372834">
    <property type="component" value="Unassembled WGS sequence"/>
</dbReference>
<organism evidence="2 3">
    <name type="scientific">Polyplax serrata</name>
    <name type="common">Common mouse louse</name>
    <dbReference type="NCBI Taxonomy" id="468196"/>
    <lineage>
        <taxon>Eukaryota</taxon>
        <taxon>Metazoa</taxon>
        <taxon>Ecdysozoa</taxon>
        <taxon>Arthropoda</taxon>
        <taxon>Hexapoda</taxon>
        <taxon>Insecta</taxon>
        <taxon>Pterygota</taxon>
        <taxon>Neoptera</taxon>
        <taxon>Paraneoptera</taxon>
        <taxon>Psocodea</taxon>
        <taxon>Troctomorpha</taxon>
        <taxon>Phthiraptera</taxon>
        <taxon>Anoplura</taxon>
        <taxon>Polyplacidae</taxon>
        <taxon>Polyplax</taxon>
    </lineage>
</organism>
<comment type="caution">
    <text evidence="2">The sequence shown here is derived from an EMBL/GenBank/DDBJ whole genome shotgun (WGS) entry which is preliminary data.</text>
</comment>
<accession>A0AAN8SGB6</accession>
<feature type="region of interest" description="Disordered" evidence="1">
    <location>
        <begin position="144"/>
        <end position="214"/>
    </location>
</feature>
<dbReference type="AlphaFoldDB" id="A0AAN8SGB6"/>
<feature type="region of interest" description="Disordered" evidence="1">
    <location>
        <begin position="1"/>
        <end position="58"/>
    </location>
</feature>
<name>A0AAN8SGB6_POLSC</name>
<evidence type="ECO:0000313" key="2">
    <source>
        <dbReference type="EMBL" id="KAK6643880.1"/>
    </source>
</evidence>
<evidence type="ECO:0000313" key="3">
    <source>
        <dbReference type="Proteomes" id="UP001372834"/>
    </source>
</evidence>
<protein>
    <submittedName>
        <fullName evidence="2">Uncharacterized protein</fullName>
    </submittedName>
</protein>
<reference evidence="2 3" key="1">
    <citation type="submission" date="2023-10" db="EMBL/GenBank/DDBJ databases">
        <title>Genomes of two closely related lineages of the louse Polyplax serrata with different host specificities.</title>
        <authorList>
            <person name="Martinu J."/>
            <person name="Tarabai H."/>
            <person name="Stefka J."/>
            <person name="Hypsa V."/>
        </authorList>
    </citation>
    <scope>NUCLEOTIDE SEQUENCE [LARGE SCALE GENOMIC DNA]</scope>
    <source>
        <strain evidence="2">HR10_N</strain>
    </source>
</reference>
<proteinExistence type="predicted"/>
<feature type="compositionally biased region" description="Basic and acidic residues" evidence="1">
    <location>
        <begin position="30"/>
        <end position="45"/>
    </location>
</feature>
<evidence type="ECO:0000256" key="1">
    <source>
        <dbReference type="SAM" id="MobiDB-lite"/>
    </source>
</evidence>
<feature type="region of interest" description="Disordered" evidence="1">
    <location>
        <begin position="73"/>
        <end position="95"/>
    </location>
</feature>
<dbReference type="EMBL" id="JAWJWE010000001">
    <property type="protein sequence ID" value="KAK6643880.1"/>
    <property type="molecule type" value="Genomic_DNA"/>
</dbReference>
<gene>
    <name evidence="2" type="ORF">RUM43_000144</name>
</gene>
<feature type="compositionally biased region" description="Low complexity" evidence="1">
    <location>
        <begin position="144"/>
        <end position="155"/>
    </location>
</feature>